<feature type="signal peptide" evidence="1">
    <location>
        <begin position="1"/>
        <end position="22"/>
    </location>
</feature>
<evidence type="ECO:0000313" key="2">
    <source>
        <dbReference type="EMBL" id="USQ15029.1"/>
    </source>
</evidence>
<dbReference type="Proteomes" id="UP001057474">
    <property type="component" value="Chromosome"/>
</dbReference>
<evidence type="ECO:0000313" key="3">
    <source>
        <dbReference type="Proteomes" id="UP001057474"/>
    </source>
</evidence>
<reference evidence="2" key="1">
    <citation type="submission" date="2021-03" db="EMBL/GenBank/DDBJ databases">
        <title>Legionella lytica PCM 2298.</title>
        <authorList>
            <person name="Koper P."/>
        </authorList>
    </citation>
    <scope>NUCLEOTIDE SEQUENCE</scope>
    <source>
        <strain evidence="2">PCM 2298</strain>
    </source>
</reference>
<accession>A0ABY4YD63</accession>
<protein>
    <submittedName>
        <fullName evidence="2">Exo-alpha-sialidase</fullName>
    </submittedName>
</protein>
<dbReference type="Gene3D" id="2.120.10.10">
    <property type="match status" value="2"/>
</dbReference>
<feature type="chain" id="PRO_5045386002" evidence="1">
    <location>
        <begin position="23"/>
        <end position="608"/>
    </location>
</feature>
<organism evidence="2 3">
    <name type="scientific">Legionella lytica</name>
    <dbReference type="NCBI Taxonomy" id="96232"/>
    <lineage>
        <taxon>Bacteria</taxon>
        <taxon>Pseudomonadati</taxon>
        <taxon>Pseudomonadota</taxon>
        <taxon>Gammaproteobacteria</taxon>
        <taxon>Legionellales</taxon>
        <taxon>Legionellaceae</taxon>
        <taxon>Legionella</taxon>
    </lineage>
</organism>
<name>A0ABY4YD63_9GAMM</name>
<proteinExistence type="predicted"/>
<keyword evidence="3" id="KW-1185">Reference proteome</keyword>
<dbReference type="SUPFAM" id="SSF110296">
    <property type="entry name" value="Oligoxyloglucan reducing end-specific cellobiohydrolase"/>
    <property type="match status" value="2"/>
</dbReference>
<dbReference type="RefSeq" id="WP_252582206.1">
    <property type="nucleotide sequence ID" value="NZ_CP071527.1"/>
</dbReference>
<gene>
    <name evidence="2" type="ORF">J2N86_06975</name>
</gene>
<keyword evidence="1" id="KW-0732">Signal</keyword>
<dbReference type="EMBL" id="CP071527">
    <property type="protein sequence ID" value="USQ15029.1"/>
    <property type="molecule type" value="Genomic_DNA"/>
</dbReference>
<sequence>MNKKYNLGLSLIAMFVSAQAIAAANFTIGPKPGTTLPTTVPAGKSVSAYYTITNNTNSTRSGYTLKGLPATVIANVSNGNCTFPLTLGAKASCVLQLDISGAASGVFYLCKASSCTSASEPLNVSVVSIAPFIAVGGYDSSTRANSLIATSIDNGAKWSYTLSGVTGPSIPAALANSVPAYNFDGGPAPLWAVDCVQNNCSAVGGYGTQPYPLIASSTDSGQTWSYTMTAHSAAQQPTDFTSGNFLGVSCSGVFCVAAGTYSDSSKQYPAIVFRANLTANWTYASLPALSNFNISMGYSNVKCTTTTCVAVGTYTTNSLTTYPLISTSQNKGVTWANTVDSNSSGLPTDFYNQGVLNAVDASGANFIAVGSYDDFSLVTYPWVGLSTNNGSTWTFPIDSNTLVDDYSGNGVFYSASCSGKTCVAAGSYRNNENNTYPLVMTSSDQGQTWTYTMDSSKPLLPADFLSSGGFGQVYSAACSGDICVVGGVYQNENGAFPLLANSSNGGKTWTYRITSSYPKMTSDTMVEGNFKVVQCKGTTCFAAGGYSNGTKNYPLLAVSRDGGITWSYSINSVYPTLPSDYQDNGLFTSFGIPGVSKFLPHSLKFLVS</sequence>
<evidence type="ECO:0000256" key="1">
    <source>
        <dbReference type="SAM" id="SignalP"/>
    </source>
</evidence>
<dbReference type="CDD" id="cd15482">
    <property type="entry name" value="Sialidase_non-viral"/>
    <property type="match status" value="1"/>
</dbReference>